<dbReference type="GO" id="GO:0004930">
    <property type="term" value="F:G protein-coupled receptor activity"/>
    <property type="evidence" value="ECO:0007669"/>
    <property type="project" value="UniProtKB-KW"/>
</dbReference>
<evidence type="ECO:0000256" key="7">
    <source>
        <dbReference type="ARBA" id="ARBA00023224"/>
    </source>
</evidence>
<keyword evidence="4" id="KW-1133">Transmembrane helix</keyword>
<dbReference type="AlphaFoldDB" id="A0A922M161"/>
<evidence type="ECO:0000256" key="1">
    <source>
        <dbReference type="ARBA" id="ARBA00004127"/>
    </source>
</evidence>
<accession>A0A922M161</accession>
<name>A0A922M161_SPOEX</name>
<evidence type="ECO:0008006" key="11">
    <source>
        <dbReference type="Google" id="ProtNLM"/>
    </source>
</evidence>
<feature type="chain" id="PRO_5037893486" description="Methuselah N-terminal domain-containing protein" evidence="8">
    <location>
        <begin position="19"/>
        <end position="169"/>
    </location>
</feature>
<evidence type="ECO:0000256" key="3">
    <source>
        <dbReference type="ARBA" id="ARBA00022692"/>
    </source>
</evidence>
<keyword evidence="6" id="KW-0675">Receptor</keyword>
<keyword evidence="3" id="KW-0812">Transmembrane</keyword>
<keyword evidence="7" id="KW-0807">Transducer</keyword>
<keyword evidence="8" id="KW-0732">Signal</keyword>
<comment type="caution">
    <text evidence="9">The sequence shown here is derived from an EMBL/GenBank/DDBJ whole genome shotgun (WGS) entry which is preliminary data.</text>
</comment>
<keyword evidence="5" id="KW-0297">G-protein coupled receptor</keyword>
<evidence type="ECO:0000313" key="9">
    <source>
        <dbReference type="EMBL" id="KAH9627945.1"/>
    </source>
</evidence>
<feature type="signal peptide" evidence="8">
    <location>
        <begin position="1"/>
        <end position="18"/>
    </location>
</feature>
<dbReference type="GO" id="GO:0012505">
    <property type="term" value="C:endomembrane system"/>
    <property type="evidence" value="ECO:0007669"/>
    <property type="project" value="UniProtKB-SubCell"/>
</dbReference>
<protein>
    <recommendedName>
        <fullName evidence="11">Methuselah N-terminal domain-containing protein</fullName>
    </recommendedName>
</protein>
<dbReference type="Proteomes" id="UP000814243">
    <property type="component" value="Unassembled WGS sequence"/>
</dbReference>
<evidence type="ECO:0000256" key="4">
    <source>
        <dbReference type="ARBA" id="ARBA00022989"/>
    </source>
</evidence>
<dbReference type="SUPFAM" id="SSF63877">
    <property type="entry name" value="Methuselah ectodomain"/>
    <property type="match status" value="1"/>
</dbReference>
<comment type="similarity">
    <text evidence="2">Belongs to the G-protein coupled receptor 2 family. Mth subfamily.</text>
</comment>
<evidence type="ECO:0000256" key="2">
    <source>
        <dbReference type="ARBA" id="ARBA00008979"/>
    </source>
</evidence>
<dbReference type="EMBL" id="JACEFF010000934">
    <property type="protein sequence ID" value="KAH9627945.1"/>
    <property type="molecule type" value="Genomic_DNA"/>
</dbReference>
<keyword evidence="4" id="KW-0472">Membrane</keyword>
<gene>
    <name evidence="9" type="ORF">HF086_015389</name>
</gene>
<evidence type="ECO:0000313" key="10">
    <source>
        <dbReference type="Proteomes" id="UP000814243"/>
    </source>
</evidence>
<organism evidence="9 10">
    <name type="scientific">Spodoptera exigua</name>
    <name type="common">Beet armyworm</name>
    <name type="synonym">Noctua fulgens</name>
    <dbReference type="NCBI Taxonomy" id="7107"/>
    <lineage>
        <taxon>Eukaryota</taxon>
        <taxon>Metazoa</taxon>
        <taxon>Ecdysozoa</taxon>
        <taxon>Arthropoda</taxon>
        <taxon>Hexapoda</taxon>
        <taxon>Insecta</taxon>
        <taxon>Pterygota</taxon>
        <taxon>Neoptera</taxon>
        <taxon>Endopterygota</taxon>
        <taxon>Lepidoptera</taxon>
        <taxon>Glossata</taxon>
        <taxon>Ditrysia</taxon>
        <taxon>Noctuoidea</taxon>
        <taxon>Noctuidae</taxon>
        <taxon>Amphipyrinae</taxon>
        <taxon>Spodoptera</taxon>
    </lineage>
</organism>
<proteinExistence type="inferred from homology"/>
<comment type="subcellular location">
    <subcellularLocation>
        <location evidence="1">Endomembrane system</location>
        <topology evidence="1">Multi-pass membrane protein</topology>
    </subcellularLocation>
</comment>
<evidence type="ECO:0000256" key="8">
    <source>
        <dbReference type="SAM" id="SignalP"/>
    </source>
</evidence>
<reference evidence="9" key="1">
    <citation type="journal article" date="2021" name="G3 (Bethesda)">
        <title>Genome and transcriptome analysis of the beet armyworm Spodoptera exigua reveals targets for pest control. .</title>
        <authorList>
            <person name="Simon S."/>
            <person name="Breeschoten T."/>
            <person name="Jansen H.J."/>
            <person name="Dirks R.P."/>
            <person name="Schranz M.E."/>
            <person name="Ros V.I.D."/>
        </authorList>
    </citation>
    <scope>NUCLEOTIDE SEQUENCE</scope>
    <source>
        <strain evidence="9">TB_SE_WUR_2020</strain>
    </source>
</reference>
<dbReference type="InterPro" id="IPR036272">
    <property type="entry name" value="Methuselah_N_sf"/>
</dbReference>
<sequence>MQTIIVFIVFAIITQIVSQCDEEYSVVLKNRTYKGVKYERNEIIVDNVTKVERGCVCLKEVCAKKCCPLGQAYHRQQKICIDITEPFYPPVYREYKLLPGYNATKELHFFYGKMNCSDELEEVRVPVAPASYDFHLRTVRIITYCRLMISWYFLLEFYQCNGLLYQQNS</sequence>
<evidence type="ECO:0000256" key="5">
    <source>
        <dbReference type="ARBA" id="ARBA00023040"/>
    </source>
</evidence>
<evidence type="ECO:0000256" key="6">
    <source>
        <dbReference type="ARBA" id="ARBA00023170"/>
    </source>
</evidence>